<dbReference type="GO" id="GO:0051301">
    <property type="term" value="P:cell division"/>
    <property type="evidence" value="ECO:0007669"/>
    <property type="project" value="UniProtKB-KW"/>
</dbReference>
<dbReference type="PANTHER" id="PTHR40027:SF1">
    <property type="entry name" value="CELL DIVISION PROTEIN DIVIC"/>
    <property type="match status" value="1"/>
</dbReference>
<dbReference type="EMBL" id="PNGG01000009">
    <property type="protein sequence ID" value="PMC17039.1"/>
    <property type="molecule type" value="Genomic_DNA"/>
</dbReference>
<dbReference type="Pfam" id="PF04977">
    <property type="entry name" value="DivIC"/>
    <property type="match status" value="1"/>
</dbReference>
<evidence type="ECO:0000313" key="3">
    <source>
        <dbReference type="EMBL" id="PMC17039.1"/>
    </source>
</evidence>
<keyword evidence="2" id="KW-0812">Transmembrane</keyword>
<evidence type="ECO:0000256" key="1">
    <source>
        <dbReference type="SAM" id="MobiDB-lite"/>
    </source>
</evidence>
<dbReference type="InterPro" id="IPR039076">
    <property type="entry name" value="DivIC"/>
</dbReference>
<accession>A0A1Z3U2G9</accession>
<gene>
    <name evidence="3" type="ORF">CJ235_11495</name>
</gene>
<dbReference type="GeneID" id="42044026"/>
<dbReference type="AlphaFoldDB" id="A0A1Z3U2G9"/>
<evidence type="ECO:0000313" key="4">
    <source>
        <dbReference type="Proteomes" id="UP000235748"/>
    </source>
</evidence>
<dbReference type="InterPro" id="IPR007060">
    <property type="entry name" value="FtsL/DivIC"/>
</dbReference>
<keyword evidence="2" id="KW-1133">Transmembrane helix</keyword>
<keyword evidence="3" id="KW-0132">Cell division</keyword>
<protein>
    <submittedName>
        <fullName evidence="3">Cell division protein DivIC</fullName>
    </submittedName>
</protein>
<dbReference type="PANTHER" id="PTHR40027">
    <property type="entry name" value="CELL DIVISION PROTEIN DIVIC"/>
    <property type="match status" value="1"/>
</dbReference>
<dbReference type="STRING" id="170573.GCA_001076995_00612"/>
<keyword evidence="2" id="KW-0472">Membrane</keyword>
<feature type="region of interest" description="Disordered" evidence="1">
    <location>
        <begin position="58"/>
        <end position="77"/>
    </location>
</feature>
<dbReference type="KEGG" id="spet:CEP67_09295"/>
<dbReference type="RefSeq" id="WP_002473078.1">
    <property type="nucleotide sequence ID" value="NZ_CP022096.2"/>
</dbReference>
<evidence type="ECO:0000256" key="2">
    <source>
        <dbReference type="SAM" id="Phobius"/>
    </source>
</evidence>
<name>A0A1Z3U2G9_9STAP</name>
<comment type="caution">
    <text evidence="3">The sequence shown here is derived from an EMBL/GenBank/DDBJ whole genome shotgun (WGS) entry which is preliminary data.</text>
</comment>
<feature type="transmembrane region" description="Helical" evidence="2">
    <location>
        <begin position="34"/>
        <end position="54"/>
    </location>
</feature>
<reference evidence="3 4" key="1">
    <citation type="submission" date="2017-09" db="EMBL/GenBank/DDBJ databases">
        <title>Bacterial strain isolated from the female urinary microbiota.</title>
        <authorList>
            <person name="Thomas-White K."/>
            <person name="Kumar N."/>
            <person name="Forster S."/>
            <person name="Putonti C."/>
            <person name="Lawley T."/>
            <person name="Wolfe A.J."/>
        </authorList>
    </citation>
    <scope>NUCLEOTIDE SEQUENCE [LARGE SCALE GENOMIC DNA]</scope>
    <source>
        <strain evidence="3 4">UMB0834</strain>
    </source>
</reference>
<keyword evidence="3" id="KW-0131">Cell cycle</keyword>
<sequence>MSKKVQDIGNQYTSYENKKKKRIQAKKRVVRRRMTFIGGLLLLVIIVLSIMVVAQKHQNDHDAHIRQQKEQKYQKQQDEELALKEKLNNLNKKSYIKKVARDDYYLSNDGEVIFKLPDDKSKKDDAGSKDDKK</sequence>
<organism evidence="3 4">
    <name type="scientific">Staphylococcus pettenkoferi</name>
    <dbReference type="NCBI Taxonomy" id="170573"/>
    <lineage>
        <taxon>Bacteria</taxon>
        <taxon>Bacillati</taxon>
        <taxon>Bacillota</taxon>
        <taxon>Bacilli</taxon>
        <taxon>Bacillales</taxon>
        <taxon>Staphylococcaceae</taxon>
        <taxon>Staphylococcus</taxon>
    </lineage>
</organism>
<proteinExistence type="predicted"/>
<dbReference type="Proteomes" id="UP000235748">
    <property type="component" value="Unassembled WGS sequence"/>
</dbReference>